<evidence type="ECO:0000259" key="1">
    <source>
        <dbReference type="PROSITE" id="PS50878"/>
    </source>
</evidence>
<dbReference type="SUPFAM" id="SSF56672">
    <property type="entry name" value="DNA/RNA polymerases"/>
    <property type="match status" value="1"/>
</dbReference>
<dbReference type="CDD" id="cd01650">
    <property type="entry name" value="RT_nLTR_like"/>
    <property type="match status" value="1"/>
</dbReference>
<accession>A0A914BMT8</accession>
<evidence type="ECO:0000313" key="3">
    <source>
        <dbReference type="Proteomes" id="UP000887568"/>
    </source>
</evidence>
<dbReference type="EnsemblMetazoa" id="XM_038221332.1">
    <property type="protein sequence ID" value="XP_038077260.1"/>
    <property type="gene ID" value="LOC119745110"/>
</dbReference>
<organism evidence="2 3">
    <name type="scientific">Patiria miniata</name>
    <name type="common">Bat star</name>
    <name type="synonym">Asterina miniata</name>
    <dbReference type="NCBI Taxonomy" id="46514"/>
    <lineage>
        <taxon>Eukaryota</taxon>
        <taxon>Metazoa</taxon>
        <taxon>Echinodermata</taxon>
        <taxon>Eleutherozoa</taxon>
        <taxon>Asterozoa</taxon>
        <taxon>Asteroidea</taxon>
        <taxon>Valvatacea</taxon>
        <taxon>Valvatida</taxon>
        <taxon>Asterinidae</taxon>
        <taxon>Patiria</taxon>
    </lineage>
</organism>
<dbReference type="AlphaFoldDB" id="A0A914BMT8"/>
<dbReference type="InterPro" id="IPR043502">
    <property type="entry name" value="DNA/RNA_pol_sf"/>
</dbReference>
<evidence type="ECO:0000313" key="2">
    <source>
        <dbReference type="EnsemblMetazoa" id="XP_038077260.1"/>
    </source>
</evidence>
<proteinExistence type="predicted"/>
<dbReference type="PANTHER" id="PTHR47027">
    <property type="entry name" value="REVERSE TRANSCRIPTASE DOMAIN-CONTAINING PROTEIN"/>
    <property type="match status" value="1"/>
</dbReference>
<dbReference type="PANTHER" id="PTHR47027:SF20">
    <property type="entry name" value="REVERSE TRANSCRIPTASE-LIKE PROTEIN WITH RNA-DIRECTED DNA POLYMERASE DOMAIN"/>
    <property type="match status" value="1"/>
</dbReference>
<name>A0A914BMT8_PATMI</name>
<sequence>MDIVALSETRWLETGSIKEKDCTIFWNGKGETEAQVHGVGFAVKNSLLKHIDTPVGISPRLLRIRIHTESGYLTLLSVYAPTLQADEDVKDSFYRLLEDEVRHVPARDSLRSLLKEVLHTRAIRSTDWDTDHCLVLGKIRTFLKKLSKSQQAGRKRTDREGAKNPEKVNSFLKAVSESCGEDWEDISLIVHEQALRHFGSQPREGKDWFTKDLLPLVEDKREALLRYREVSTHSNFTRLETARQNLQRETRKCANQYWLDLCQKIQVSADTGNLREMYDGIKTAIGPTRRKVAPLRDLQGNLLTDTDQQLQRWTEHYSALYGSEPIIDLEAIDQPPDLPCLSELDFVPTVEELLRSINDLSNNKATGTDGIPAEIIKVLAVPHSPTLLQLHRSVVSYWQRGQVPQCLKDAQFIQLYKNTGDKSDCNNYRGISLLDVFGKSVARLVLKRLQVLGEYIYPESQCGFRSNRSTIDMVFTLRQLEEKCREIHVNLYIAFVDLTKAFDTVSRAGLYRVLVTIGCPPTLLKIVQSFHDGMEASISFDGDVSDSFSVRCGVKQGCVIAPCLFNIYFSYLLHHAFDDNTLGVYLHTRFDEGLFNVQRFRAKTKVSHSTVTDLLFADNAALFAHTADDLQTLLDRFTSSCAVFGLKISESKTVVMCQEVEDQAALQTFLVNGKKIAVVDEFCYLGSCISSMASMEADLNSRIVRAAGCFGQLRRRVWANKKLRLKTKIAVSPGSTASTCTI</sequence>
<dbReference type="OrthoDB" id="10062692at2759"/>
<dbReference type="InterPro" id="IPR036691">
    <property type="entry name" value="Endo/exonu/phosph_ase_sf"/>
</dbReference>
<reference evidence="2" key="1">
    <citation type="submission" date="2022-11" db="UniProtKB">
        <authorList>
            <consortium name="EnsemblMetazoa"/>
        </authorList>
    </citation>
    <scope>IDENTIFICATION</scope>
</reference>
<protein>
    <recommendedName>
        <fullName evidence="1">Reverse transcriptase domain-containing protein</fullName>
    </recommendedName>
</protein>
<dbReference type="PROSITE" id="PS50878">
    <property type="entry name" value="RT_POL"/>
    <property type="match status" value="1"/>
</dbReference>
<dbReference type="OMA" id="ENICILM"/>
<dbReference type="Proteomes" id="UP000887568">
    <property type="component" value="Unplaced"/>
</dbReference>
<dbReference type="Pfam" id="PF00078">
    <property type="entry name" value="RVT_1"/>
    <property type="match status" value="1"/>
</dbReference>
<dbReference type="InterPro" id="IPR000477">
    <property type="entry name" value="RT_dom"/>
</dbReference>
<feature type="domain" description="Reverse transcriptase" evidence="1">
    <location>
        <begin position="396"/>
        <end position="689"/>
    </location>
</feature>
<dbReference type="Gene3D" id="3.60.10.10">
    <property type="entry name" value="Endonuclease/exonuclease/phosphatase"/>
    <property type="match status" value="1"/>
</dbReference>
<dbReference type="SUPFAM" id="SSF56219">
    <property type="entry name" value="DNase I-like"/>
    <property type="match status" value="1"/>
</dbReference>
<dbReference type="RefSeq" id="XP_038077260.1">
    <property type="nucleotide sequence ID" value="XM_038221332.1"/>
</dbReference>
<dbReference type="GeneID" id="119745110"/>
<keyword evidence="3" id="KW-1185">Reference proteome</keyword>